<feature type="domain" description="Mab-21-like HhH/H2TH-like" evidence="4">
    <location>
        <begin position="252"/>
        <end position="327"/>
    </location>
</feature>
<dbReference type="GO" id="GO:0002230">
    <property type="term" value="P:positive regulation of defense response to virus by host"/>
    <property type="evidence" value="ECO:0007669"/>
    <property type="project" value="TreeGrafter"/>
</dbReference>
<dbReference type="GO" id="GO:0005524">
    <property type="term" value="F:ATP binding"/>
    <property type="evidence" value="ECO:0007669"/>
    <property type="project" value="UniProtKB-KW"/>
</dbReference>
<keyword evidence="2" id="KW-0547">Nucleotide-binding</keyword>
<feature type="transmembrane region" description="Helical" evidence="3">
    <location>
        <begin position="530"/>
        <end position="554"/>
    </location>
</feature>
<name>A0A7M5XGX6_9CNID</name>
<dbReference type="GO" id="GO:0038001">
    <property type="term" value="P:paracrine signaling"/>
    <property type="evidence" value="ECO:0007669"/>
    <property type="project" value="TreeGrafter"/>
</dbReference>
<dbReference type="InterPro" id="IPR046906">
    <property type="entry name" value="Mab-21_HhH/H2TH-like"/>
</dbReference>
<evidence type="ECO:0000313" key="5">
    <source>
        <dbReference type="EnsemblMetazoa" id="CLYHEMP022769.1"/>
    </source>
</evidence>
<reference evidence="5" key="1">
    <citation type="submission" date="2021-01" db="UniProtKB">
        <authorList>
            <consortium name="EnsemblMetazoa"/>
        </authorList>
    </citation>
    <scope>IDENTIFICATION</scope>
</reference>
<dbReference type="Gene3D" id="1.10.1410.40">
    <property type="match status" value="1"/>
</dbReference>
<proteinExistence type="predicted"/>
<organism evidence="5 6">
    <name type="scientific">Clytia hemisphaerica</name>
    <dbReference type="NCBI Taxonomy" id="252671"/>
    <lineage>
        <taxon>Eukaryota</taxon>
        <taxon>Metazoa</taxon>
        <taxon>Cnidaria</taxon>
        <taxon>Hydrozoa</taxon>
        <taxon>Hydroidolina</taxon>
        <taxon>Leptothecata</taxon>
        <taxon>Obeliida</taxon>
        <taxon>Clytiidae</taxon>
        <taxon>Clytia</taxon>
    </lineage>
</organism>
<dbReference type="GO" id="GO:0032481">
    <property type="term" value="P:positive regulation of type I interferon production"/>
    <property type="evidence" value="ECO:0007669"/>
    <property type="project" value="TreeGrafter"/>
</dbReference>
<evidence type="ECO:0000256" key="1">
    <source>
        <dbReference type="ARBA" id="ARBA00001946"/>
    </source>
</evidence>
<dbReference type="GO" id="GO:0061501">
    <property type="term" value="F:2',3'-cyclic GMP-AMP synthase activity"/>
    <property type="evidence" value="ECO:0007669"/>
    <property type="project" value="TreeGrafter"/>
</dbReference>
<evidence type="ECO:0000256" key="2">
    <source>
        <dbReference type="ARBA" id="ARBA00022840"/>
    </source>
</evidence>
<keyword evidence="3" id="KW-0812">Transmembrane</keyword>
<accession>A0A7M5XGX6</accession>
<keyword evidence="6" id="KW-1185">Reference proteome</keyword>
<dbReference type="GO" id="GO:0005829">
    <property type="term" value="C:cytosol"/>
    <property type="evidence" value="ECO:0007669"/>
    <property type="project" value="TreeGrafter"/>
</dbReference>
<dbReference type="EnsemblMetazoa" id="CLYHEMT022769.1">
    <property type="protein sequence ID" value="CLYHEMP022769.1"/>
    <property type="gene ID" value="CLYHEMG022769"/>
</dbReference>
<keyword evidence="3" id="KW-0472">Membrane</keyword>
<dbReference type="GO" id="GO:0003682">
    <property type="term" value="F:chromatin binding"/>
    <property type="evidence" value="ECO:0007669"/>
    <property type="project" value="TreeGrafter"/>
</dbReference>
<dbReference type="Proteomes" id="UP000594262">
    <property type="component" value="Unplaced"/>
</dbReference>
<sequence>MAYEREMFMTADEATPLLTNQPEQRQDNYEAEVAYKTLKRSETILFMVEGYEPSHVLFPTLVQRYLTGSRAEFLYVNRSDYDYLYEIGPGLVRDFREKRHGDPTGDFYWKPTENPGFYTIEDTNGRFLYSHIVQQKLAPLFLTGQEPHKRHRYNFEDTSKTNAAITYSDKDYVIGLRLAEWPKELLECFPIHELKSKLKNVPLFLIAKSFPGSSLTKLEWRISFSLVELEILLHLPYYQRKAFLHLKHSLMSAKEIPTYLLKTIFLSLSATYEKEHPQTEWNTQEFHETLCENVERMIEQECISNFFIPGQNLCLLIKRAELDEINKIFRNLSLSNMPNLDRGDLSFTMTSISNDDAILSCLAFTYFEIMETIYDMVVSKAGAKKFTGVKTFTLELLSHKYTDDVKGPFRNLVRINSHFDGTQIEEADFLLYISDLALIELDSNEKLNGCCIIYFGFGYFSATGHAAQTIQSINHKYKIVVDWMDRIVARIKQHNLQDKESSIWKSRGKTFLKNPTDFLRDSHFSDKKRIFCVHWVFLMFFAFFFIFIVAMIVYNSNQ</sequence>
<comment type="cofactor">
    <cofactor evidence="1">
        <name>Mg(2+)</name>
        <dbReference type="ChEBI" id="CHEBI:18420"/>
    </cofactor>
</comment>
<dbReference type="Pfam" id="PF20266">
    <property type="entry name" value="Mab-21_C"/>
    <property type="match status" value="1"/>
</dbReference>
<dbReference type="PANTHER" id="PTHR10656">
    <property type="entry name" value="CELL FATE DETERMINING PROTEIN MAB21-RELATED"/>
    <property type="match status" value="1"/>
</dbReference>
<dbReference type="PANTHER" id="PTHR10656:SF35">
    <property type="entry name" value="CYCLIC GMP-AMP SYNTHASE"/>
    <property type="match status" value="1"/>
</dbReference>
<dbReference type="OrthoDB" id="5961151at2759"/>
<dbReference type="GO" id="GO:0005634">
    <property type="term" value="C:nucleus"/>
    <property type="evidence" value="ECO:0007669"/>
    <property type="project" value="TreeGrafter"/>
</dbReference>
<dbReference type="GO" id="GO:0003690">
    <property type="term" value="F:double-stranded DNA binding"/>
    <property type="evidence" value="ECO:0007669"/>
    <property type="project" value="TreeGrafter"/>
</dbReference>
<dbReference type="GO" id="GO:0006974">
    <property type="term" value="P:DNA damage response"/>
    <property type="evidence" value="ECO:0007669"/>
    <property type="project" value="TreeGrafter"/>
</dbReference>
<keyword evidence="3" id="KW-1133">Transmembrane helix</keyword>
<evidence type="ECO:0000313" key="6">
    <source>
        <dbReference type="Proteomes" id="UP000594262"/>
    </source>
</evidence>
<evidence type="ECO:0000256" key="3">
    <source>
        <dbReference type="SAM" id="Phobius"/>
    </source>
</evidence>
<dbReference type="GO" id="GO:0002218">
    <property type="term" value="P:activation of innate immune response"/>
    <property type="evidence" value="ECO:0007669"/>
    <property type="project" value="TreeGrafter"/>
</dbReference>
<dbReference type="GO" id="GO:0035861">
    <property type="term" value="C:site of double-strand break"/>
    <property type="evidence" value="ECO:0007669"/>
    <property type="project" value="TreeGrafter"/>
</dbReference>
<protein>
    <recommendedName>
        <fullName evidence="4">Mab-21-like HhH/H2TH-like domain-containing protein</fullName>
    </recommendedName>
</protein>
<dbReference type="GO" id="GO:0071360">
    <property type="term" value="P:cellular response to exogenous dsRNA"/>
    <property type="evidence" value="ECO:0007669"/>
    <property type="project" value="TreeGrafter"/>
</dbReference>
<dbReference type="AlphaFoldDB" id="A0A7M5XGX6"/>
<keyword evidence="2" id="KW-0067">ATP-binding</keyword>
<dbReference type="GO" id="GO:2000042">
    <property type="term" value="P:negative regulation of double-strand break repair via homologous recombination"/>
    <property type="evidence" value="ECO:0007669"/>
    <property type="project" value="TreeGrafter"/>
</dbReference>
<evidence type="ECO:0000259" key="4">
    <source>
        <dbReference type="Pfam" id="PF20266"/>
    </source>
</evidence>